<dbReference type="Pfam" id="PF13515">
    <property type="entry name" value="FUSC_2"/>
    <property type="match status" value="1"/>
</dbReference>
<feature type="transmembrane region" description="Helical" evidence="5">
    <location>
        <begin position="130"/>
        <end position="148"/>
    </location>
</feature>
<evidence type="ECO:0000313" key="8">
    <source>
        <dbReference type="Proteomes" id="UP000000628"/>
    </source>
</evidence>
<evidence type="ECO:0000256" key="1">
    <source>
        <dbReference type="ARBA" id="ARBA00004141"/>
    </source>
</evidence>
<comment type="subcellular location">
    <subcellularLocation>
        <location evidence="1">Membrane</location>
        <topology evidence="1">Multi-pass membrane protein</topology>
    </subcellularLocation>
</comment>
<keyword evidence="3 5" id="KW-1133">Transmembrane helix</keyword>
<keyword evidence="4 5" id="KW-0472">Membrane</keyword>
<dbReference type="EMBL" id="CP001706">
    <property type="protein sequence ID" value="ACV08110.1"/>
    <property type="molecule type" value="Genomic_DNA"/>
</dbReference>
<keyword evidence="8" id="KW-1185">Reference proteome</keyword>
<dbReference type="HOGENOM" id="CLU_046662_1_0_11"/>
<evidence type="ECO:0000256" key="4">
    <source>
        <dbReference type="ARBA" id="ARBA00023136"/>
    </source>
</evidence>
<proteinExistence type="predicted"/>
<gene>
    <name evidence="7" type="ordered locus">Jden_0445</name>
</gene>
<accession>C7R051</accession>
<name>C7R051_JONDD</name>
<sequence>MSTTPRDRLHQRAYLWARRGWARVTRAAWPTTTAAIACGLSYWAGQHVVGHPYPFFAPVAAWASLGYTADRSVRKVAETGIGVSIGVWLGDLFAHAVGSGPWQVAVIVFIAVLIARFVGSGSPLATHAGTQAVVLVGLPIGVLSPALGGGFGRWSDALVGAAVATLIAAIIPNNPVRRVRSAAQLATTELAETLTHIAAAVTSGTQEDRDYAINRARSTQVPLNDWAAISAVALNATRINATARRYRSHIAELDTQRVLVDRAIRSTRVVARRAQTLHPGPGADDVAELLTATATATRELAHAIGHGKDLAVAREYLTTVAQQAAPGALGERDWQAQALILVLRSAIVDLLEAAGASEQEARDALAALT</sequence>
<evidence type="ECO:0000259" key="6">
    <source>
        <dbReference type="Pfam" id="PF13515"/>
    </source>
</evidence>
<keyword evidence="2 5" id="KW-0812">Transmembrane</keyword>
<dbReference type="RefSeq" id="WP_015770739.1">
    <property type="nucleotide sequence ID" value="NC_013174.1"/>
</dbReference>
<feature type="transmembrane region" description="Helical" evidence="5">
    <location>
        <begin position="27"/>
        <end position="45"/>
    </location>
</feature>
<evidence type="ECO:0000313" key="7">
    <source>
        <dbReference type="EMBL" id="ACV08110.1"/>
    </source>
</evidence>
<feature type="transmembrane region" description="Helical" evidence="5">
    <location>
        <begin position="100"/>
        <end position="118"/>
    </location>
</feature>
<dbReference type="GO" id="GO:0016020">
    <property type="term" value="C:membrane"/>
    <property type="evidence" value="ECO:0007669"/>
    <property type="project" value="UniProtKB-SubCell"/>
</dbReference>
<evidence type="ECO:0000256" key="5">
    <source>
        <dbReference type="SAM" id="Phobius"/>
    </source>
</evidence>
<reference evidence="7 8" key="1">
    <citation type="journal article" date="2009" name="Stand. Genomic Sci.">
        <title>Complete genome sequence of Jonesia denitrificans type strain (Prevot 55134).</title>
        <authorList>
            <person name="Pukall R."/>
            <person name="Gehrich-Schroter G."/>
            <person name="Lapidus A."/>
            <person name="Nolan M."/>
            <person name="Glavina Del Rio T."/>
            <person name="Lucas S."/>
            <person name="Chen F."/>
            <person name="Tice H."/>
            <person name="Pitluck S."/>
            <person name="Cheng J.F."/>
            <person name="Copeland A."/>
            <person name="Saunders E."/>
            <person name="Brettin T."/>
            <person name="Detter J.C."/>
            <person name="Bruce D."/>
            <person name="Goodwin L."/>
            <person name="Pati A."/>
            <person name="Ivanova N."/>
            <person name="Mavromatis K."/>
            <person name="Ovchinnikova G."/>
            <person name="Chen A."/>
            <person name="Palaniappan K."/>
            <person name="Land M."/>
            <person name="Hauser L."/>
            <person name="Chang Y.J."/>
            <person name="Jeffries C.D."/>
            <person name="Chain P."/>
            <person name="Goker M."/>
            <person name="Bristow J."/>
            <person name="Eisen J.A."/>
            <person name="Markowitz V."/>
            <person name="Hugenholtz P."/>
            <person name="Kyrpides N.C."/>
            <person name="Klenk H.P."/>
            <person name="Han C."/>
        </authorList>
    </citation>
    <scope>NUCLEOTIDE SEQUENCE [LARGE SCALE GENOMIC DNA]</scope>
    <source>
        <strain evidence="8">ATCC 14870 / DSM 20603 / BCRC 15368 / CIP 55.134 / JCM 11481 / NBRC 15587 / NCTC 10816 / Prevot 55134</strain>
    </source>
</reference>
<dbReference type="AlphaFoldDB" id="C7R051"/>
<dbReference type="KEGG" id="jde:Jden_0445"/>
<dbReference type="eggNOG" id="COG4129">
    <property type="taxonomic scope" value="Bacteria"/>
</dbReference>
<dbReference type="STRING" id="471856.Jden_0445"/>
<evidence type="ECO:0000256" key="2">
    <source>
        <dbReference type="ARBA" id="ARBA00022692"/>
    </source>
</evidence>
<dbReference type="Proteomes" id="UP000000628">
    <property type="component" value="Chromosome"/>
</dbReference>
<feature type="transmembrane region" description="Helical" evidence="5">
    <location>
        <begin position="154"/>
        <end position="171"/>
    </location>
</feature>
<evidence type="ECO:0000256" key="3">
    <source>
        <dbReference type="ARBA" id="ARBA00022989"/>
    </source>
</evidence>
<feature type="domain" description="Integral membrane bound transporter" evidence="6">
    <location>
        <begin position="46"/>
        <end position="166"/>
    </location>
</feature>
<organism evidence="7 8">
    <name type="scientific">Jonesia denitrificans (strain ATCC 14870 / DSM 20603 / BCRC 15368 / CIP 55.134 / JCM 11481 / NBRC 15587 / NCTC 10816 / Prevot 55134)</name>
    <name type="common">Listeria denitrificans</name>
    <dbReference type="NCBI Taxonomy" id="471856"/>
    <lineage>
        <taxon>Bacteria</taxon>
        <taxon>Bacillati</taxon>
        <taxon>Actinomycetota</taxon>
        <taxon>Actinomycetes</taxon>
        <taxon>Micrococcales</taxon>
        <taxon>Jonesiaceae</taxon>
        <taxon>Jonesia</taxon>
    </lineage>
</organism>
<dbReference type="InterPro" id="IPR049453">
    <property type="entry name" value="Memb_transporter_dom"/>
</dbReference>
<protein>
    <submittedName>
        <fullName evidence="7">Putative membrane protein</fullName>
    </submittedName>
</protein>